<dbReference type="GeneID" id="6005177"/>
<dbReference type="Pfam" id="PF08325">
    <property type="entry name" value="WLM"/>
    <property type="match status" value="1"/>
</dbReference>
<dbReference type="GO" id="GO:0008270">
    <property type="term" value="F:zinc ion binding"/>
    <property type="evidence" value="ECO:0007669"/>
    <property type="project" value="UniProtKB-KW"/>
</dbReference>
<dbReference type="Proteomes" id="UP000001861">
    <property type="component" value="Unassembled WGS sequence"/>
</dbReference>
<evidence type="ECO:0000256" key="5">
    <source>
        <dbReference type="SAM" id="MobiDB-lite"/>
    </source>
</evidence>
<dbReference type="PROSITE" id="PS51397">
    <property type="entry name" value="WLM"/>
    <property type="match status" value="1"/>
</dbReference>
<dbReference type="InterPro" id="IPR036443">
    <property type="entry name" value="Znf_RanBP2_sf"/>
</dbReference>
<reference evidence="8 9" key="1">
    <citation type="journal article" date="2010" name="Proc. Natl. Acad. Sci. U.S.A.">
        <title>Insights into evolution of multicellular fungi from the assembled chromosomes of the mushroom Coprinopsis cinerea (Coprinus cinereus).</title>
        <authorList>
            <person name="Stajich J.E."/>
            <person name="Wilke S.K."/>
            <person name="Ahren D."/>
            <person name="Au C.H."/>
            <person name="Birren B.W."/>
            <person name="Borodovsky M."/>
            <person name="Burns C."/>
            <person name="Canback B."/>
            <person name="Casselton L.A."/>
            <person name="Cheng C.K."/>
            <person name="Deng J."/>
            <person name="Dietrich F.S."/>
            <person name="Fargo D.C."/>
            <person name="Farman M.L."/>
            <person name="Gathman A.C."/>
            <person name="Goldberg J."/>
            <person name="Guigo R."/>
            <person name="Hoegger P.J."/>
            <person name="Hooker J.B."/>
            <person name="Huggins A."/>
            <person name="James T.Y."/>
            <person name="Kamada T."/>
            <person name="Kilaru S."/>
            <person name="Kodira C."/>
            <person name="Kues U."/>
            <person name="Kupfer D."/>
            <person name="Kwan H.S."/>
            <person name="Lomsadze A."/>
            <person name="Li W."/>
            <person name="Lilly W.W."/>
            <person name="Ma L.J."/>
            <person name="Mackey A.J."/>
            <person name="Manning G."/>
            <person name="Martin F."/>
            <person name="Muraguchi H."/>
            <person name="Natvig D.O."/>
            <person name="Palmerini H."/>
            <person name="Ramesh M.A."/>
            <person name="Rehmeyer C.J."/>
            <person name="Roe B.A."/>
            <person name="Shenoy N."/>
            <person name="Stanke M."/>
            <person name="Ter-Hovhannisyan V."/>
            <person name="Tunlid A."/>
            <person name="Velagapudi R."/>
            <person name="Vision T.J."/>
            <person name="Zeng Q."/>
            <person name="Zolan M.E."/>
            <person name="Pukkila P.J."/>
        </authorList>
    </citation>
    <scope>NUCLEOTIDE SEQUENCE [LARGE SCALE GENOMIC DNA]</scope>
    <source>
        <strain evidence="9">Okayama-7 / 130 / ATCC MYA-4618 / FGSC 9003</strain>
    </source>
</reference>
<dbReference type="InterPro" id="IPR053000">
    <property type="entry name" value="WSS1-like_metalloprotease"/>
</dbReference>
<dbReference type="OMA" id="GTLCEFY"/>
<evidence type="ECO:0000313" key="9">
    <source>
        <dbReference type="Proteomes" id="UP000001861"/>
    </source>
</evidence>
<dbReference type="KEGG" id="cci:CC1G_13736"/>
<proteinExistence type="predicted"/>
<dbReference type="PROSITE" id="PS01358">
    <property type="entry name" value="ZF_RANBP2_1"/>
    <property type="match status" value="1"/>
</dbReference>
<dbReference type="RefSeq" id="XP_002912204.1">
    <property type="nucleotide sequence ID" value="XM_002912158.1"/>
</dbReference>
<comment type="caution">
    <text evidence="8">The sequence shown here is derived from an EMBL/GenBank/DDBJ whole genome shotgun (WGS) entry which is preliminary data.</text>
</comment>
<dbReference type="InParanoid" id="D6RJQ9"/>
<gene>
    <name evidence="8" type="ORF">CC1G_13736</name>
</gene>
<dbReference type="GO" id="GO:0006281">
    <property type="term" value="P:DNA repair"/>
    <property type="evidence" value="ECO:0007669"/>
    <property type="project" value="TreeGrafter"/>
</dbReference>
<evidence type="ECO:0000259" key="6">
    <source>
        <dbReference type="PROSITE" id="PS50199"/>
    </source>
</evidence>
<evidence type="ECO:0000259" key="7">
    <source>
        <dbReference type="PROSITE" id="PS51397"/>
    </source>
</evidence>
<protein>
    <recommendedName>
        <fullName evidence="10">WLM-domain-containing protein</fullName>
    </recommendedName>
</protein>
<keyword evidence="1" id="KW-0479">Metal-binding</keyword>
<name>D6RJQ9_COPC7</name>
<dbReference type="AlphaFoldDB" id="D6RJQ9"/>
<evidence type="ECO:0000256" key="3">
    <source>
        <dbReference type="ARBA" id="ARBA00022833"/>
    </source>
</evidence>
<dbReference type="GO" id="GO:0005634">
    <property type="term" value="C:nucleus"/>
    <property type="evidence" value="ECO:0007669"/>
    <property type="project" value="TreeGrafter"/>
</dbReference>
<dbReference type="EMBL" id="AACS02000001">
    <property type="protein sequence ID" value="EFI28710.1"/>
    <property type="molecule type" value="Genomic_DNA"/>
</dbReference>
<feature type="region of interest" description="Disordered" evidence="5">
    <location>
        <begin position="136"/>
        <end position="227"/>
    </location>
</feature>
<evidence type="ECO:0000256" key="2">
    <source>
        <dbReference type="ARBA" id="ARBA00022771"/>
    </source>
</evidence>
<sequence length="371" mass="41064">MAHNNVFVKTITHLKDRPNADHALELLKKTASLVKPIMRKYGWILPELSEFYPDNPNLLDVNAGQKILIRLRPYNSPTWFYDLEDIVGTMLHELTHNVHGPHDDKFYTLLNKLQEEYYALKRSGYAGEGFYSPGHRLGGSSSSSSRDVPPHVARQKALEAAQKRKQVSQVLGSGSRTLGGLGGGPSTRNLSPRELAARAAERRIRDAKSCGSQQGRELAERESAKAAQEGIRNEVIDLTLDDDDDLWEPDWISDPEDGDDEVIIVEEVHRAPTVNGSKMKDSGRPPAPQGKGRQRAISPKPKASSSRNASSWACDQCTLINEGTAKECDACGFRPKPVEELVGWTCFVCGEIGMDHQFWSCRSCGSIKAES</sequence>
<dbReference type="InterPro" id="IPR001876">
    <property type="entry name" value="Znf_RanBP2"/>
</dbReference>
<dbReference type="HOGENOM" id="CLU_023057_1_1_1"/>
<evidence type="ECO:0000256" key="4">
    <source>
        <dbReference type="PROSITE-ProRule" id="PRU00322"/>
    </source>
</evidence>
<dbReference type="PANTHER" id="PTHR46622:SF1">
    <property type="entry name" value="DNA-DEPENDENT METALLOPROTEASE WSS1"/>
    <property type="match status" value="1"/>
</dbReference>
<feature type="region of interest" description="Disordered" evidence="5">
    <location>
        <begin position="269"/>
        <end position="308"/>
    </location>
</feature>
<keyword evidence="9" id="KW-1185">Reference proteome</keyword>
<organism evidence="8 9">
    <name type="scientific">Coprinopsis cinerea (strain Okayama-7 / 130 / ATCC MYA-4618 / FGSC 9003)</name>
    <name type="common">Inky cap fungus</name>
    <name type="synonym">Hormographiella aspergillata</name>
    <dbReference type="NCBI Taxonomy" id="240176"/>
    <lineage>
        <taxon>Eukaryota</taxon>
        <taxon>Fungi</taxon>
        <taxon>Dikarya</taxon>
        <taxon>Basidiomycota</taxon>
        <taxon>Agaricomycotina</taxon>
        <taxon>Agaricomycetes</taxon>
        <taxon>Agaricomycetidae</taxon>
        <taxon>Agaricales</taxon>
        <taxon>Agaricineae</taxon>
        <taxon>Psathyrellaceae</taxon>
        <taxon>Coprinopsis</taxon>
    </lineage>
</organism>
<dbReference type="STRING" id="240176.D6RJQ9"/>
<dbReference type="GO" id="GO:0008237">
    <property type="term" value="F:metallopeptidase activity"/>
    <property type="evidence" value="ECO:0007669"/>
    <property type="project" value="TreeGrafter"/>
</dbReference>
<dbReference type="VEuPathDB" id="FungiDB:CC1G_13736"/>
<accession>D6RJQ9</accession>
<dbReference type="eggNOG" id="KOG1558">
    <property type="taxonomic scope" value="Eukaryota"/>
</dbReference>
<keyword evidence="2 4" id="KW-0863">Zinc-finger</keyword>
<dbReference type="SMART" id="SM00547">
    <property type="entry name" value="ZnF_RBZ"/>
    <property type="match status" value="1"/>
</dbReference>
<evidence type="ECO:0000313" key="8">
    <source>
        <dbReference type="EMBL" id="EFI28710.1"/>
    </source>
</evidence>
<dbReference type="InterPro" id="IPR013536">
    <property type="entry name" value="WLM_dom"/>
</dbReference>
<dbReference type="Gene3D" id="4.10.1060.10">
    <property type="entry name" value="Zinc finger, RanBP2-type"/>
    <property type="match status" value="1"/>
</dbReference>
<dbReference type="PROSITE" id="PS50199">
    <property type="entry name" value="ZF_RANBP2_2"/>
    <property type="match status" value="1"/>
</dbReference>
<feature type="domain" description="RanBP2-type" evidence="6">
    <location>
        <begin position="308"/>
        <end position="337"/>
    </location>
</feature>
<feature type="domain" description="WLM" evidence="7">
    <location>
        <begin position="1"/>
        <end position="205"/>
    </location>
</feature>
<dbReference type="PANTHER" id="PTHR46622">
    <property type="entry name" value="DNA-DEPENDENT METALLOPROTEASE WSS1"/>
    <property type="match status" value="1"/>
</dbReference>
<feature type="compositionally biased region" description="Basic and acidic residues" evidence="5">
    <location>
        <begin position="195"/>
        <end position="208"/>
    </location>
</feature>
<keyword evidence="3" id="KW-0862">Zinc</keyword>
<evidence type="ECO:0000256" key="1">
    <source>
        <dbReference type="ARBA" id="ARBA00022723"/>
    </source>
</evidence>
<evidence type="ECO:0008006" key="10">
    <source>
        <dbReference type="Google" id="ProtNLM"/>
    </source>
</evidence>
<dbReference type="OrthoDB" id="261960at2759"/>
<dbReference type="SUPFAM" id="SSF90209">
    <property type="entry name" value="Ran binding protein zinc finger-like"/>
    <property type="match status" value="1"/>
</dbReference>